<keyword evidence="5" id="KW-0233">DNA recombination</keyword>
<dbReference type="InterPro" id="IPR004107">
    <property type="entry name" value="Integrase_SAM-like_N"/>
</dbReference>
<proteinExistence type="inferred from homology"/>
<feature type="domain" description="Tyr recombinase" evidence="6">
    <location>
        <begin position="176"/>
        <end position="349"/>
    </location>
</feature>
<evidence type="ECO:0000256" key="4">
    <source>
        <dbReference type="ARBA" id="ARBA00023125"/>
    </source>
</evidence>
<comment type="function">
    <text evidence="1">Site-specific tyrosine recombinase, which acts by catalyzing the cutting and rejoining of the recombining DNA molecules.</text>
</comment>
<keyword evidence="4" id="KW-0238">DNA-binding</keyword>
<dbReference type="SUPFAM" id="SSF56349">
    <property type="entry name" value="DNA breaking-rejoining enzymes"/>
    <property type="match status" value="1"/>
</dbReference>
<dbReference type="CDD" id="cd01189">
    <property type="entry name" value="INT_ICEBs1_C_like"/>
    <property type="match status" value="1"/>
</dbReference>
<evidence type="ECO:0000259" key="6">
    <source>
        <dbReference type="PROSITE" id="PS51898"/>
    </source>
</evidence>
<dbReference type="Pfam" id="PF14659">
    <property type="entry name" value="Phage_int_SAM_3"/>
    <property type="match status" value="1"/>
</dbReference>
<dbReference type="InterPro" id="IPR011010">
    <property type="entry name" value="DNA_brk_join_enz"/>
</dbReference>
<dbReference type="PROSITE" id="PS51898">
    <property type="entry name" value="TYR_RECOMBINASE"/>
    <property type="match status" value="1"/>
</dbReference>
<evidence type="ECO:0000256" key="3">
    <source>
        <dbReference type="ARBA" id="ARBA00022908"/>
    </source>
</evidence>
<evidence type="ECO:0000313" key="7">
    <source>
        <dbReference type="EMBL" id="KQC86866.1"/>
    </source>
</evidence>
<dbReference type="PANTHER" id="PTHR30629:SF2">
    <property type="entry name" value="PROPHAGE INTEGRASE INTS-RELATED"/>
    <property type="match status" value="1"/>
</dbReference>
<dbReference type="EMBL" id="LLKB01000001">
    <property type="protein sequence ID" value="KQC86866.1"/>
    <property type="molecule type" value="Genomic_DNA"/>
</dbReference>
<accession>A0AAW3JVV3</accession>
<dbReference type="Pfam" id="PF00589">
    <property type="entry name" value="Phage_integrase"/>
    <property type="match status" value="1"/>
</dbReference>
<dbReference type="GO" id="GO:0006310">
    <property type="term" value="P:DNA recombination"/>
    <property type="evidence" value="ECO:0007669"/>
    <property type="project" value="UniProtKB-KW"/>
</dbReference>
<name>A0AAW3JVV3_9FIRM</name>
<dbReference type="InterPro" id="IPR002104">
    <property type="entry name" value="Integrase_catalytic"/>
</dbReference>
<dbReference type="PANTHER" id="PTHR30629">
    <property type="entry name" value="PROPHAGE INTEGRASE"/>
    <property type="match status" value="1"/>
</dbReference>
<keyword evidence="3" id="KW-0229">DNA integration</keyword>
<dbReference type="InterPro" id="IPR050808">
    <property type="entry name" value="Phage_Integrase"/>
</dbReference>
<reference evidence="7 8" key="1">
    <citation type="submission" date="2015-10" db="EMBL/GenBank/DDBJ databases">
        <title>Butyribacter intestini gen. nov., sp. nov., a butyric acid-producing bacterium of the family Lachnospiraceae isolated from the human faeces.</title>
        <authorList>
            <person name="Zou Y."/>
            <person name="Xue W."/>
            <person name="Luo G."/>
            <person name="Lv M."/>
        </authorList>
    </citation>
    <scope>NUCLEOTIDE SEQUENCE [LARGE SCALE GENOMIC DNA]</scope>
    <source>
        <strain evidence="7 8">TF01-11</strain>
    </source>
</reference>
<gene>
    <name evidence="7" type="ORF">APZ18_01175</name>
</gene>
<evidence type="ECO:0000313" key="8">
    <source>
        <dbReference type="Proteomes" id="UP000050833"/>
    </source>
</evidence>
<protein>
    <submittedName>
        <fullName evidence="7">Recombinase</fullName>
    </submittedName>
</protein>
<sequence>MRLPNGYGSVKKLSGNRRNPWIVTKTNGWEINPDTGKTIQKKIIIGYYPSRQAGLQALAEYNANPYDVNAVKITFAEVYNRWSEKKYKEVSESNIKGYKAAYKLCSSLENMRMIDIKLSHLQNVVDNSGKNTPTLRKLKVLWGQMFEYAVINEIITKDKNIVEYVDIKAAGNPNKIDRSPFTDDEIQKIWNNVDFNEYMTVILMLIYSGVRVSELLELKKSDVHLDEKWFNIRHAKTQAGIRAVPIADKTFKFFEYWYNKNNCEYLLSTPDGAHFEYRNYYDSYWKPLLHELNIKHRPHDTRHTCISLLAAAKVYQTTIKKIVGHSGTQTLTERVYTHLDIQELLDAINLI</sequence>
<evidence type="ECO:0000256" key="5">
    <source>
        <dbReference type="ARBA" id="ARBA00023172"/>
    </source>
</evidence>
<evidence type="ECO:0000256" key="1">
    <source>
        <dbReference type="ARBA" id="ARBA00003283"/>
    </source>
</evidence>
<comment type="caution">
    <text evidence="7">The sequence shown here is derived from an EMBL/GenBank/DDBJ whole genome shotgun (WGS) entry which is preliminary data.</text>
</comment>
<comment type="similarity">
    <text evidence="2">Belongs to the 'phage' integrase family.</text>
</comment>
<dbReference type="InterPro" id="IPR013762">
    <property type="entry name" value="Integrase-like_cat_sf"/>
</dbReference>
<dbReference type="GO" id="GO:0003677">
    <property type="term" value="F:DNA binding"/>
    <property type="evidence" value="ECO:0007669"/>
    <property type="project" value="UniProtKB-KW"/>
</dbReference>
<dbReference type="AlphaFoldDB" id="A0AAW3JVV3"/>
<dbReference type="Proteomes" id="UP000050833">
    <property type="component" value="Unassembled WGS sequence"/>
</dbReference>
<dbReference type="GO" id="GO:0015074">
    <property type="term" value="P:DNA integration"/>
    <property type="evidence" value="ECO:0007669"/>
    <property type="project" value="UniProtKB-KW"/>
</dbReference>
<dbReference type="InterPro" id="IPR010998">
    <property type="entry name" value="Integrase_recombinase_N"/>
</dbReference>
<evidence type="ECO:0000256" key="2">
    <source>
        <dbReference type="ARBA" id="ARBA00008857"/>
    </source>
</evidence>
<dbReference type="Gene3D" id="1.10.443.10">
    <property type="entry name" value="Intergrase catalytic core"/>
    <property type="match status" value="1"/>
</dbReference>
<dbReference type="Gene3D" id="1.10.150.130">
    <property type="match status" value="1"/>
</dbReference>
<keyword evidence="8" id="KW-1185">Reference proteome</keyword>
<organism evidence="7 8">
    <name type="scientific">Butyribacter intestini</name>
    <dbReference type="NCBI Taxonomy" id="1703332"/>
    <lineage>
        <taxon>Bacteria</taxon>
        <taxon>Bacillati</taxon>
        <taxon>Bacillota</taxon>
        <taxon>Clostridia</taxon>
        <taxon>Lachnospirales</taxon>
        <taxon>Lachnospiraceae</taxon>
        <taxon>Butyribacter</taxon>
    </lineage>
</organism>